<gene>
    <name evidence="2" type="ORF">DAPPUDRAFT_114384</name>
</gene>
<feature type="compositionally biased region" description="Basic residues" evidence="1">
    <location>
        <begin position="106"/>
        <end position="116"/>
    </location>
</feature>
<feature type="compositionally biased region" description="Basic and acidic residues" evidence="1">
    <location>
        <begin position="117"/>
        <end position="135"/>
    </location>
</feature>
<feature type="region of interest" description="Disordered" evidence="1">
    <location>
        <begin position="106"/>
        <end position="135"/>
    </location>
</feature>
<reference evidence="2 3" key="1">
    <citation type="journal article" date="2011" name="Science">
        <title>The ecoresponsive genome of Daphnia pulex.</title>
        <authorList>
            <person name="Colbourne J.K."/>
            <person name="Pfrender M.E."/>
            <person name="Gilbert D."/>
            <person name="Thomas W.K."/>
            <person name="Tucker A."/>
            <person name="Oakley T.H."/>
            <person name="Tokishita S."/>
            <person name="Aerts A."/>
            <person name="Arnold G.J."/>
            <person name="Basu M.K."/>
            <person name="Bauer D.J."/>
            <person name="Caceres C.E."/>
            <person name="Carmel L."/>
            <person name="Casola C."/>
            <person name="Choi J.H."/>
            <person name="Detter J.C."/>
            <person name="Dong Q."/>
            <person name="Dusheyko S."/>
            <person name="Eads B.D."/>
            <person name="Frohlich T."/>
            <person name="Geiler-Samerotte K.A."/>
            <person name="Gerlach D."/>
            <person name="Hatcher P."/>
            <person name="Jogdeo S."/>
            <person name="Krijgsveld J."/>
            <person name="Kriventseva E.V."/>
            <person name="Kultz D."/>
            <person name="Laforsch C."/>
            <person name="Lindquist E."/>
            <person name="Lopez J."/>
            <person name="Manak J.R."/>
            <person name="Muller J."/>
            <person name="Pangilinan J."/>
            <person name="Patwardhan R.P."/>
            <person name="Pitluck S."/>
            <person name="Pritham E.J."/>
            <person name="Rechtsteiner A."/>
            <person name="Rho M."/>
            <person name="Rogozin I.B."/>
            <person name="Sakarya O."/>
            <person name="Salamov A."/>
            <person name="Schaack S."/>
            <person name="Shapiro H."/>
            <person name="Shiga Y."/>
            <person name="Skalitzky C."/>
            <person name="Smith Z."/>
            <person name="Souvorov A."/>
            <person name="Sung W."/>
            <person name="Tang Z."/>
            <person name="Tsuchiya D."/>
            <person name="Tu H."/>
            <person name="Vos H."/>
            <person name="Wang M."/>
            <person name="Wolf Y.I."/>
            <person name="Yamagata H."/>
            <person name="Yamada T."/>
            <person name="Ye Y."/>
            <person name="Shaw J.R."/>
            <person name="Andrews J."/>
            <person name="Crease T.J."/>
            <person name="Tang H."/>
            <person name="Lucas S.M."/>
            <person name="Robertson H.M."/>
            <person name="Bork P."/>
            <person name="Koonin E.V."/>
            <person name="Zdobnov E.M."/>
            <person name="Grigoriev I.V."/>
            <person name="Lynch M."/>
            <person name="Boore J.L."/>
        </authorList>
    </citation>
    <scope>NUCLEOTIDE SEQUENCE [LARGE SCALE GENOMIC DNA]</scope>
</reference>
<dbReference type="KEGG" id="dpx:DAPPUDRAFT_114384"/>
<feature type="compositionally biased region" description="Basic residues" evidence="1">
    <location>
        <begin position="13"/>
        <end position="28"/>
    </location>
</feature>
<feature type="region of interest" description="Disordered" evidence="1">
    <location>
        <begin position="152"/>
        <end position="175"/>
    </location>
</feature>
<name>E9HHZ0_DAPPU</name>
<feature type="region of interest" description="Disordered" evidence="1">
    <location>
        <begin position="1"/>
        <end position="28"/>
    </location>
</feature>
<proteinExistence type="predicted"/>
<evidence type="ECO:0000313" key="2">
    <source>
        <dbReference type="EMBL" id="EFX68634.1"/>
    </source>
</evidence>
<accession>E9HHZ0</accession>
<evidence type="ECO:0000256" key="1">
    <source>
        <dbReference type="SAM" id="MobiDB-lite"/>
    </source>
</evidence>
<evidence type="ECO:0000313" key="3">
    <source>
        <dbReference type="Proteomes" id="UP000000305"/>
    </source>
</evidence>
<dbReference type="Proteomes" id="UP000000305">
    <property type="component" value="Unassembled WGS sequence"/>
</dbReference>
<dbReference type="AlphaFoldDB" id="E9HHZ0"/>
<organism evidence="2 3">
    <name type="scientific">Daphnia pulex</name>
    <name type="common">Water flea</name>
    <dbReference type="NCBI Taxonomy" id="6669"/>
    <lineage>
        <taxon>Eukaryota</taxon>
        <taxon>Metazoa</taxon>
        <taxon>Ecdysozoa</taxon>
        <taxon>Arthropoda</taxon>
        <taxon>Crustacea</taxon>
        <taxon>Branchiopoda</taxon>
        <taxon>Diplostraca</taxon>
        <taxon>Cladocera</taxon>
        <taxon>Anomopoda</taxon>
        <taxon>Daphniidae</taxon>
        <taxon>Daphnia</taxon>
    </lineage>
</organism>
<keyword evidence="3" id="KW-1185">Reference proteome</keyword>
<dbReference type="EMBL" id="GL732651">
    <property type="protein sequence ID" value="EFX68634.1"/>
    <property type="molecule type" value="Genomic_DNA"/>
</dbReference>
<sequence length="279" mass="31543">MEHKELTAILKSGLKKTKRKRNKKKTKKRLKFLKKAFSDFSLDSEDENPAAPAAAQPWWYFLRYTIFKKKVSNASVAKSIKPEELPPKKGSVKFHSRRVYLQIMGKGRKANKKSATTRKEMKEKEEKKNKQEHQDLLASRLKLASGKVFKYNGRSYPRGSRPLSRASDRNPSGSPQMIIIEGNSNRPQSPKIGVTVDELQGKAGAQPSPEMPPPNLEGYGLAPRKKTLTEIVKEEFARYDAQIHSITGRLTVTVTQMAEAVTRLDRQIGVLNQEMPGKK</sequence>
<feature type="region of interest" description="Disordered" evidence="1">
    <location>
        <begin position="202"/>
        <end position="221"/>
    </location>
</feature>
<dbReference type="InParanoid" id="E9HHZ0"/>
<protein>
    <submittedName>
        <fullName evidence="2">Uncharacterized protein</fullName>
    </submittedName>
</protein>
<dbReference type="HOGENOM" id="CLU_998395_0_0_1"/>
<dbReference type="eggNOG" id="ENOG502RVV2">
    <property type="taxonomic scope" value="Eukaryota"/>
</dbReference>